<keyword evidence="1" id="KW-0479">Metal-binding</keyword>
<dbReference type="GO" id="GO:0003887">
    <property type="term" value="F:DNA-directed DNA polymerase activity"/>
    <property type="evidence" value="ECO:0007669"/>
    <property type="project" value="UniProtKB-KW"/>
</dbReference>
<dbReference type="InterPro" id="IPR013697">
    <property type="entry name" value="DNA_pol_e_suA_C"/>
</dbReference>
<accession>V8NEM6</accession>
<keyword evidence="1" id="KW-0863">Zinc-finger</keyword>
<sequence length="80" mass="9350">MLNKLQDERRGPTLIAVQSNWDLKRLASAMPVLEEFPLVPVQVTDDINYSILDWQRHGARHLIRHYLKLDMCLSQAFDMS</sequence>
<dbReference type="EC" id="2.7.7.7" evidence="1"/>
<keyword evidence="1" id="KW-0235">DNA replication</keyword>
<dbReference type="Proteomes" id="UP000018936">
    <property type="component" value="Unassembled WGS sequence"/>
</dbReference>
<keyword evidence="1" id="KW-0808">Transferase</keyword>
<reference evidence="3 4" key="1">
    <citation type="journal article" date="2013" name="Proc. Natl. Acad. Sci. U.S.A.">
        <title>The king cobra genome reveals dynamic gene evolution and adaptation in the snake venom system.</title>
        <authorList>
            <person name="Vonk F.J."/>
            <person name="Casewell N.R."/>
            <person name="Henkel C.V."/>
            <person name="Heimberg A.M."/>
            <person name="Jansen H.J."/>
            <person name="McCleary R.J."/>
            <person name="Kerkkamp H.M."/>
            <person name="Vos R.A."/>
            <person name="Guerreiro I."/>
            <person name="Calvete J.J."/>
            <person name="Wuster W."/>
            <person name="Woods A.E."/>
            <person name="Logan J.M."/>
            <person name="Harrison R.A."/>
            <person name="Castoe T.A."/>
            <person name="de Koning A.P."/>
            <person name="Pollock D.D."/>
            <person name="Yandell M."/>
            <person name="Calderon D."/>
            <person name="Renjifo C."/>
            <person name="Currier R.B."/>
            <person name="Salgado D."/>
            <person name="Pla D."/>
            <person name="Sanz L."/>
            <person name="Hyder A.S."/>
            <person name="Ribeiro J.M."/>
            <person name="Arntzen J.W."/>
            <person name="van den Thillart G.E."/>
            <person name="Boetzer M."/>
            <person name="Pirovano W."/>
            <person name="Dirks R.P."/>
            <person name="Spaink H.P."/>
            <person name="Duboule D."/>
            <person name="McGlinn E."/>
            <person name="Kini R.M."/>
            <person name="Richardson M.K."/>
        </authorList>
    </citation>
    <scope>NUCLEOTIDE SEQUENCE</scope>
    <source>
        <tissue evidence="3">Blood</tissue>
    </source>
</reference>
<keyword evidence="1" id="KW-0239">DNA-directed DNA polymerase</keyword>
<dbReference type="Pfam" id="PF08490">
    <property type="entry name" value="DUF1744"/>
    <property type="match status" value="1"/>
</dbReference>
<dbReference type="AlphaFoldDB" id="V8NEM6"/>
<keyword evidence="4" id="KW-1185">Reference proteome</keyword>
<comment type="catalytic activity">
    <reaction evidence="1">
        <text>DNA(n) + a 2'-deoxyribonucleoside 5'-triphosphate = DNA(n+1) + diphosphate</text>
        <dbReference type="Rhea" id="RHEA:22508"/>
        <dbReference type="Rhea" id="RHEA-COMP:17339"/>
        <dbReference type="Rhea" id="RHEA-COMP:17340"/>
        <dbReference type="ChEBI" id="CHEBI:33019"/>
        <dbReference type="ChEBI" id="CHEBI:61560"/>
        <dbReference type="ChEBI" id="CHEBI:173112"/>
        <dbReference type="EC" id="2.7.7.7"/>
    </reaction>
</comment>
<comment type="function">
    <text evidence="1">DNA polymerase II participates in chromosomal DNA replication.</text>
</comment>
<keyword evidence="1" id="KW-0862">Zinc</keyword>
<evidence type="ECO:0000313" key="3">
    <source>
        <dbReference type="EMBL" id="ETE60431.1"/>
    </source>
</evidence>
<evidence type="ECO:0000313" key="4">
    <source>
        <dbReference type="Proteomes" id="UP000018936"/>
    </source>
</evidence>
<dbReference type="GO" id="GO:0051539">
    <property type="term" value="F:4 iron, 4 sulfur cluster binding"/>
    <property type="evidence" value="ECO:0007669"/>
    <property type="project" value="UniProtKB-KW"/>
</dbReference>
<dbReference type="GO" id="GO:0045004">
    <property type="term" value="P:DNA replication proofreading"/>
    <property type="evidence" value="ECO:0007669"/>
    <property type="project" value="TreeGrafter"/>
</dbReference>
<comment type="cofactor">
    <cofactor evidence="1">
        <name>[4Fe-4S] cluster</name>
        <dbReference type="ChEBI" id="CHEBI:49883"/>
    </cofactor>
</comment>
<keyword evidence="1" id="KW-0238">DNA-binding</keyword>
<comment type="caution">
    <text evidence="3">The sequence shown here is derived from an EMBL/GenBank/DDBJ whole genome shotgun (WGS) entry which is preliminary data.</text>
</comment>
<dbReference type="GO" id="GO:0006287">
    <property type="term" value="P:base-excision repair, gap-filling"/>
    <property type="evidence" value="ECO:0007669"/>
    <property type="project" value="TreeGrafter"/>
</dbReference>
<comment type="similarity">
    <text evidence="1">Belongs to the DNA polymerase type-B family.</text>
</comment>
<dbReference type="GO" id="GO:0000278">
    <property type="term" value="P:mitotic cell cycle"/>
    <property type="evidence" value="ECO:0007669"/>
    <property type="project" value="TreeGrafter"/>
</dbReference>
<name>V8NEM6_OPHHA</name>
<feature type="domain" description="DNA polymerase epsilon catalytic subunit A C-terminal" evidence="2">
    <location>
        <begin position="2"/>
        <end position="80"/>
    </location>
</feature>
<dbReference type="GO" id="GO:0006272">
    <property type="term" value="P:leading strand elongation"/>
    <property type="evidence" value="ECO:0007669"/>
    <property type="project" value="TreeGrafter"/>
</dbReference>
<keyword evidence="1" id="KW-0539">Nucleus</keyword>
<dbReference type="PANTHER" id="PTHR10670">
    <property type="entry name" value="DNA POLYMERASE EPSILON CATALYTIC SUBUNIT A"/>
    <property type="match status" value="1"/>
</dbReference>
<dbReference type="GO" id="GO:0008622">
    <property type="term" value="C:epsilon DNA polymerase complex"/>
    <property type="evidence" value="ECO:0007669"/>
    <property type="project" value="InterPro"/>
</dbReference>
<evidence type="ECO:0000259" key="2">
    <source>
        <dbReference type="Pfam" id="PF08490"/>
    </source>
</evidence>
<comment type="subcellular location">
    <subcellularLocation>
        <location evidence="1">Nucleus</location>
    </subcellularLocation>
</comment>
<dbReference type="GO" id="GO:0003677">
    <property type="term" value="F:DNA binding"/>
    <property type="evidence" value="ECO:0007669"/>
    <property type="project" value="UniProtKB-KW"/>
</dbReference>
<proteinExistence type="inferred from homology"/>
<dbReference type="OrthoDB" id="10060449at2759"/>
<protein>
    <recommendedName>
        <fullName evidence="1">DNA polymerase epsilon catalytic subunit</fullName>
        <ecNumber evidence="1">2.7.7.7</ecNumber>
    </recommendedName>
</protein>
<dbReference type="GO" id="GO:0008270">
    <property type="term" value="F:zinc ion binding"/>
    <property type="evidence" value="ECO:0007669"/>
    <property type="project" value="UniProtKB-KW"/>
</dbReference>
<feature type="non-terminal residue" evidence="3">
    <location>
        <position position="80"/>
    </location>
</feature>
<dbReference type="EMBL" id="AZIM01004680">
    <property type="protein sequence ID" value="ETE60431.1"/>
    <property type="molecule type" value="Genomic_DNA"/>
</dbReference>
<organism evidence="3 4">
    <name type="scientific">Ophiophagus hannah</name>
    <name type="common">King cobra</name>
    <name type="synonym">Naja hannah</name>
    <dbReference type="NCBI Taxonomy" id="8665"/>
    <lineage>
        <taxon>Eukaryota</taxon>
        <taxon>Metazoa</taxon>
        <taxon>Chordata</taxon>
        <taxon>Craniata</taxon>
        <taxon>Vertebrata</taxon>
        <taxon>Euteleostomi</taxon>
        <taxon>Lepidosauria</taxon>
        <taxon>Squamata</taxon>
        <taxon>Bifurcata</taxon>
        <taxon>Unidentata</taxon>
        <taxon>Episquamata</taxon>
        <taxon>Toxicofera</taxon>
        <taxon>Serpentes</taxon>
        <taxon>Colubroidea</taxon>
        <taxon>Elapidae</taxon>
        <taxon>Elapinae</taxon>
        <taxon>Ophiophagus</taxon>
    </lineage>
</organism>
<keyword evidence="1" id="KW-0004">4Fe-4S</keyword>
<keyword evidence="1" id="KW-0411">Iron-sulfur</keyword>
<keyword evidence="1" id="KW-0548">Nucleotidyltransferase</keyword>
<dbReference type="GO" id="GO:0006297">
    <property type="term" value="P:nucleotide-excision repair, DNA gap filling"/>
    <property type="evidence" value="ECO:0007669"/>
    <property type="project" value="TreeGrafter"/>
</dbReference>
<keyword evidence="1" id="KW-0408">Iron</keyword>
<evidence type="ECO:0000256" key="1">
    <source>
        <dbReference type="RuleBase" id="RU365029"/>
    </source>
</evidence>
<gene>
    <name evidence="3" type="primary">POLE</name>
    <name evidence="3" type="ORF">L345_13831</name>
</gene>
<dbReference type="PANTHER" id="PTHR10670:SF0">
    <property type="entry name" value="DNA POLYMERASE EPSILON CATALYTIC SUBUNIT A"/>
    <property type="match status" value="1"/>
</dbReference>
<dbReference type="GO" id="GO:0008310">
    <property type="term" value="F:single-stranded DNA 3'-5' DNA exonuclease activity"/>
    <property type="evidence" value="ECO:0007669"/>
    <property type="project" value="TreeGrafter"/>
</dbReference>
<dbReference type="InterPro" id="IPR029703">
    <property type="entry name" value="POL2"/>
</dbReference>